<comment type="caution">
    <text evidence="4">The sequence shown here is derived from an EMBL/GenBank/DDBJ whole genome shotgun (WGS) entry which is preliminary data.</text>
</comment>
<dbReference type="Proteomes" id="UP000602381">
    <property type="component" value="Unassembled WGS sequence"/>
</dbReference>
<evidence type="ECO:0000313" key="4">
    <source>
        <dbReference type="EMBL" id="GGO04283.1"/>
    </source>
</evidence>
<evidence type="ECO:0000256" key="1">
    <source>
        <dbReference type="SAM" id="MobiDB-lite"/>
    </source>
</evidence>
<evidence type="ECO:0000256" key="2">
    <source>
        <dbReference type="SAM" id="Phobius"/>
    </source>
</evidence>
<reference evidence="5" key="1">
    <citation type="journal article" date="2019" name="Int. J. Syst. Evol. Microbiol.">
        <title>The Global Catalogue of Microorganisms (GCM) 10K type strain sequencing project: providing services to taxonomists for standard genome sequencing and annotation.</title>
        <authorList>
            <consortium name="The Broad Institute Genomics Platform"/>
            <consortium name="The Broad Institute Genome Sequencing Center for Infectious Disease"/>
            <person name="Wu L."/>
            <person name="Ma J."/>
        </authorList>
    </citation>
    <scope>NUCLEOTIDE SEQUENCE [LARGE SCALE GENOMIC DNA]</scope>
    <source>
        <strain evidence="5">JCM 17843</strain>
    </source>
</reference>
<accession>A0ABQ2L5J7</accession>
<sequence>MGEGPWKIMVNDNDAQDDGETPPWLQPVDEDAAGVKDEPSLFPRVLIAGISVAVVVLFAALIWMIYSQGEGGGEPILVKAPEGPTKIEPEDRGGMDVPHKDKLVFNRVSGERSDADEQLRPIAETPLERPDVPSLEARIEESAEPVASGVKDIVAAVSGDRDKDDGAKAAVADMKANEPDMAEKDAEKDSAASKPSKEKAAAGLPRDQWAIQVAAYRQKHYAQTWMIKTKFEHKEVFGDLTSELVETKRDMATYYRVRFGSFPDRAAALAKCDEVKKLDLNCIVVAPE</sequence>
<feature type="region of interest" description="Disordered" evidence="1">
    <location>
        <begin position="1"/>
        <end position="23"/>
    </location>
</feature>
<dbReference type="Gene3D" id="3.30.70.1070">
    <property type="entry name" value="Sporulation related repeat"/>
    <property type="match status" value="1"/>
</dbReference>
<feature type="compositionally biased region" description="Basic and acidic residues" evidence="1">
    <location>
        <begin position="175"/>
        <end position="200"/>
    </location>
</feature>
<keyword evidence="5" id="KW-1185">Reference proteome</keyword>
<feature type="domain" description="SPOR" evidence="3">
    <location>
        <begin position="203"/>
        <end position="288"/>
    </location>
</feature>
<gene>
    <name evidence="4" type="ORF">GCM10007972_00530</name>
</gene>
<keyword evidence="2" id="KW-0812">Transmembrane</keyword>
<name>A0ABQ2L5J7_9PROT</name>
<dbReference type="EMBL" id="BMOV01000001">
    <property type="protein sequence ID" value="GGO04283.1"/>
    <property type="molecule type" value="Genomic_DNA"/>
</dbReference>
<proteinExistence type="predicted"/>
<organism evidence="4 5">
    <name type="scientific">Iodidimonas muriae</name>
    <dbReference type="NCBI Taxonomy" id="261467"/>
    <lineage>
        <taxon>Bacteria</taxon>
        <taxon>Pseudomonadati</taxon>
        <taxon>Pseudomonadota</taxon>
        <taxon>Alphaproteobacteria</taxon>
        <taxon>Iodidimonadales</taxon>
        <taxon>Iodidimonadaceae</taxon>
        <taxon>Iodidimonas</taxon>
    </lineage>
</organism>
<keyword evidence="2" id="KW-0472">Membrane</keyword>
<dbReference type="Pfam" id="PF05036">
    <property type="entry name" value="SPOR"/>
    <property type="match status" value="1"/>
</dbReference>
<protein>
    <recommendedName>
        <fullName evidence="3">SPOR domain-containing protein</fullName>
    </recommendedName>
</protein>
<dbReference type="InterPro" id="IPR007730">
    <property type="entry name" value="SPOR-like_dom"/>
</dbReference>
<feature type="region of interest" description="Disordered" evidence="1">
    <location>
        <begin position="173"/>
        <end position="204"/>
    </location>
</feature>
<dbReference type="SUPFAM" id="SSF110997">
    <property type="entry name" value="Sporulation related repeat"/>
    <property type="match status" value="1"/>
</dbReference>
<dbReference type="RefSeq" id="WP_229773422.1">
    <property type="nucleotide sequence ID" value="NZ_BMOV01000001.1"/>
</dbReference>
<evidence type="ECO:0000313" key="5">
    <source>
        <dbReference type="Proteomes" id="UP000602381"/>
    </source>
</evidence>
<dbReference type="PROSITE" id="PS51724">
    <property type="entry name" value="SPOR"/>
    <property type="match status" value="1"/>
</dbReference>
<evidence type="ECO:0000259" key="3">
    <source>
        <dbReference type="PROSITE" id="PS51724"/>
    </source>
</evidence>
<feature type="transmembrane region" description="Helical" evidence="2">
    <location>
        <begin position="45"/>
        <end position="66"/>
    </location>
</feature>
<dbReference type="InterPro" id="IPR036680">
    <property type="entry name" value="SPOR-like_sf"/>
</dbReference>
<keyword evidence="2" id="KW-1133">Transmembrane helix</keyword>